<keyword evidence="11" id="KW-0333">Golgi apparatus</keyword>
<evidence type="ECO:0000256" key="7">
    <source>
        <dbReference type="ARBA" id="ARBA00022968"/>
    </source>
</evidence>
<organism evidence="14 15">
    <name type="scientific">Ciona savignyi</name>
    <name type="common">Pacific transparent sea squirt</name>
    <dbReference type="NCBI Taxonomy" id="51511"/>
    <lineage>
        <taxon>Eukaryota</taxon>
        <taxon>Metazoa</taxon>
        <taxon>Chordata</taxon>
        <taxon>Tunicata</taxon>
        <taxon>Ascidiacea</taxon>
        <taxon>Phlebobranchia</taxon>
        <taxon>Cionidae</taxon>
        <taxon>Ciona</taxon>
    </lineage>
</organism>
<reference evidence="15" key="1">
    <citation type="submission" date="2003-08" db="EMBL/GenBank/DDBJ databases">
        <authorList>
            <person name="Birren B."/>
            <person name="Nusbaum C."/>
            <person name="Abebe A."/>
            <person name="Abouelleil A."/>
            <person name="Adekoya E."/>
            <person name="Ait-zahra M."/>
            <person name="Allen N."/>
            <person name="Allen T."/>
            <person name="An P."/>
            <person name="Anderson M."/>
            <person name="Anderson S."/>
            <person name="Arachchi H."/>
            <person name="Armbruster J."/>
            <person name="Bachantsang P."/>
            <person name="Baldwin J."/>
            <person name="Barry A."/>
            <person name="Bayul T."/>
            <person name="Blitshsteyn B."/>
            <person name="Bloom T."/>
            <person name="Blye J."/>
            <person name="Boguslavskiy L."/>
            <person name="Borowsky M."/>
            <person name="Boukhgalter B."/>
            <person name="Brunache A."/>
            <person name="Butler J."/>
            <person name="Calixte N."/>
            <person name="Calvo S."/>
            <person name="Camarata J."/>
            <person name="Campo K."/>
            <person name="Chang J."/>
            <person name="Cheshatsang Y."/>
            <person name="Citroen M."/>
            <person name="Collymore A."/>
            <person name="Considine T."/>
            <person name="Cook A."/>
            <person name="Cooke P."/>
            <person name="Corum B."/>
            <person name="Cuomo C."/>
            <person name="David R."/>
            <person name="Dawoe T."/>
            <person name="Degray S."/>
            <person name="Dodge S."/>
            <person name="Dooley K."/>
            <person name="Dorje P."/>
            <person name="Dorjee K."/>
            <person name="Dorris L."/>
            <person name="Duffey N."/>
            <person name="Dupes A."/>
            <person name="Elkins T."/>
            <person name="Engels R."/>
            <person name="Erickson J."/>
            <person name="Farina A."/>
            <person name="Faro S."/>
            <person name="Ferreira P."/>
            <person name="Fischer H."/>
            <person name="Fitzgerald M."/>
            <person name="Foley K."/>
            <person name="Gage D."/>
            <person name="Galagan J."/>
            <person name="Gearin G."/>
            <person name="Gnerre S."/>
            <person name="Gnirke A."/>
            <person name="Goyette A."/>
            <person name="Graham J."/>
            <person name="Grandbois E."/>
            <person name="Gyaltsen K."/>
            <person name="Hafez N."/>
            <person name="Hagopian D."/>
            <person name="Hagos B."/>
            <person name="Hall J."/>
            <person name="Hatcher B."/>
            <person name="Heller A."/>
            <person name="Higgins H."/>
            <person name="Honan T."/>
            <person name="Horn A."/>
            <person name="Houde N."/>
            <person name="Hughes L."/>
            <person name="Hulme W."/>
            <person name="Husby E."/>
            <person name="Iliev I."/>
            <person name="Jaffe D."/>
            <person name="Jones C."/>
            <person name="Kamal M."/>
            <person name="Kamat A."/>
            <person name="Kamvysselis M."/>
            <person name="Karlsson E."/>
            <person name="Kells C."/>
            <person name="Kieu A."/>
            <person name="Kisner P."/>
            <person name="Kodira C."/>
            <person name="Kulbokas E."/>
            <person name="Labutti K."/>
            <person name="Lama D."/>
            <person name="Landers T."/>
            <person name="Leger J."/>
            <person name="Levine S."/>
            <person name="Lewis D."/>
            <person name="Lewis T."/>
            <person name="Lindblad-toh K."/>
            <person name="Liu X."/>
            <person name="Lokyitsang T."/>
            <person name="Lokyitsang Y."/>
            <person name="Lucien O."/>
            <person name="Lui A."/>
            <person name="Ma L.J."/>
            <person name="Mabbitt R."/>
            <person name="Macdonald J."/>
            <person name="Maclean C."/>
            <person name="Major J."/>
            <person name="Manning J."/>
            <person name="Marabella R."/>
            <person name="Maru K."/>
            <person name="Matthews C."/>
            <person name="Mauceli E."/>
            <person name="Mccarthy M."/>
            <person name="Mcdonough S."/>
            <person name="Mcghee T."/>
            <person name="Meldrim J."/>
            <person name="Meneus L."/>
            <person name="Mesirov J."/>
            <person name="Mihalev A."/>
            <person name="Mihova T."/>
            <person name="Mikkelsen T."/>
            <person name="Mlenga V."/>
            <person name="Moru K."/>
            <person name="Mozes J."/>
            <person name="Mulrain L."/>
            <person name="Munson G."/>
            <person name="Naylor J."/>
            <person name="Newes C."/>
            <person name="Nguyen C."/>
            <person name="Nguyen N."/>
            <person name="Nguyen T."/>
            <person name="Nicol R."/>
            <person name="Nielsen C."/>
            <person name="Nizzari M."/>
            <person name="Norbu C."/>
            <person name="Norbu N."/>
            <person name="O'donnell P."/>
            <person name="Okoawo O."/>
            <person name="O'leary S."/>
            <person name="Omotosho B."/>
            <person name="O'neill K."/>
            <person name="Osman S."/>
            <person name="Parker S."/>
            <person name="Perrin D."/>
            <person name="Phunkhang P."/>
            <person name="Piqani B."/>
            <person name="Purcell S."/>
            <person name="Rachupka T."/>
            <person name="Ramasamy U."/>
            <person name="Rameau R."/>
            <person name="Ray V."/>
            <person name="Raymond C."/>
            <person name="Retta R."/>
            <person name="Richardson S."/>
            <person name="Rise C."/>
            <person name="Rodriguez J."/>
            <person name="Rogers J."/>
            <person name="Rogov P."/>
            <person name="Rutman M."/>
            <person name="Schupbach R."/>
            <person name="Seaman C."/>
            <person name="Settipalli S."/>
            <person name="Sharpe T."/>
            <person name="Sheridan J."/>
            <person name="Sherpa N."/>
            <person name="Shi J."/>
            <person name="Smirnov S."/>
            <person name="Smith C."/>
            <person name="Sougnez C."/>
            <person name="Spencer B."/>
            <person name="Stalker J."/>
            <person name="Stange-thomann N."/>
            <person name="Stavropoulos S."/>
            <person name="Stetson K."/>
            <person name="Stone C."/>
            <person name="Stone S."/>
            <person name="Stubbs M."/>
            <person name="Talamas J."/>
            <person name="Tchuinga P."/>
            <person name="Tenzing P."/>
            <person name="Tesfaye S."/>
            <person name="Theodore J."/>
            <person name="Thoulutsang Y."/>
            <person name="Topham K."/>
            <person name="Towey S."/>
            <person name="Tsamla T."/>
            <person name="Tsomo N."/>
            <person name="Vallee D."/>
            <person name="Vassiliev H."/>
            <person name="Venkataraman V."/>
            <person name="Vinson J."/>
            <person name="Vo A."/>
            <person name="Wade C."/>
            <person name="Wang S."/>
            <person name="Wangchuk T."/>
            <person name="Wangdi T."/>
            <person name="Whittaker C."/>
            <person name="Wilkinson J."/>
            <person name="Wu Y."/>
            <person name="Wyman D."/>
            <person name="Yadav S."/>
            <person name="Yang S."/>
            <person name="Yang X."/>
            <person name="Yeager S."/>
            <person name="Yee E."/>
            <person name="Young G."/>
            <person name="Zainoun J."/>
            <person name="Zembeck L."/>
            <person name="Zimmer A."/>
            <person name="Zody M."/>
            <person name="Lander E."/>
        </authorList>
    </citation>
    <scope>NUCLEOTIDE SEQUENCE [LARGE SCALE GENOMIC DNA]</scope>
</reference>
<keyword evidence="4 11" id="KW-0328">Glycosyltransferase</keyword>
<dbReference type="GO" id="GO:0046920">
    <property type="term" value="F:alpha-(1-&gt;3)-fucosyltransferase activity"/>
    <property type="evidence" value="ECO:0007669"/>
    <property type="project" value="TreeGrafter"/>
</dbReference>
<evidence type="ECO:0000256" key="10">
    <source>
        <dbReference type="ARBA" id="ARBA00023180"/>
    </source>
</evidence>
<dbReference type="eggNOG" id="KOG2619">
    <property type="taxonomic scope" value="Eukaryota"/>
</dbReference>
<dbReference type="AlphaFoldDB" id="H2YJ49"/>
<dbReference type="OMA" id="VWYSPES"/>
<evidence type="ECO:0000256" key="1">
    <source>
        <dbReference type="ARBA" id="ARBA00004167"/>
    </source>
</evidence>
<dbReference type="SUPFAM" id="SSF53756">
    <property type="entry name" value="UDP-Glycosyltransferase/glycogen phosphorylase"/>
    <property type="match status" value="1"/>
</dbReference>
<dbReference type="InterPro" id="IPR055270">
    <property type="entry name" value="Glyco_tran_10_C"/>
</dbReference>
<keyword evidence="10" id="KW-0325">Glycoprotein</keyword>
<evidence type="ECO:0000313" key="14">
    <source>
        <dbReference type="Ensembl" id="ENSCSAVP00000005348.1"/>
    </source>
</evidence>
<keyword evidence="6 11" id="KW-0812">Transmembrane</keyword>
<sequence>MARRKPRILLKHKLLCFLWVLTICMIYVLHVTYLTTNKIKLRLNGGNQSKILIYSEVLPSIVRNRLKTGFNGKQCPNCMLVEEFYTDYDTRDFDAFVFIFNRVNLADPVFTKRLPHQLFVWYSPESTSSVRYTHQYTMENYDDVFNLTMTYRLDSDVWTPYGTLPEVKSKLLQKFPSLTADTLNEVLREKKSLLVWVASNCGFTVGAKLRLEIVDTLNHSAIGDRLDVYGQCGNLKAFENTEKGFQEMHKVIRSYKFYLALENSYHCRDYITEKFWENSLLNAAVPIVWGPTKEDILKVAPAGSFIHMDDFTSIAELADYLVYLDRNDTAYKEYFSWWFKPSGNLEPVGLCKLCSILNDKTRKPQTVQNLESWFYQNDHYDCLNHNKP</sequence>
<evidence type="ECO:0000259" key="13">
    <source>
        <dbReference type="Pfam" id="PF17039"/>
    </source>
</evidence>
<dbReference type="InParanoid" id="H2YJ49"/>
<feature type="domain" description="Fucosyltransferase N-terminal" evidence="13">
    <location>
        <begin position="47"/>
        <end position="162"/>
    </location>
</feature>
<keyword evidence="5 11" id="KW-0808">Transferase</keyword>
<evidence type="ECO:0000259" key="12">
    <source>
        <dbReference type="Pfam" id="PF00852"/>
    </source>
</evidence>
<evidence type="ECO:0000256" key="11">
    <source>
        <dbReference type="RuleBase" id="RU003832"/>
    </source>
</evidence>
<reference evidence="14" key="3">
    <citation type="submission" date="2025-09" db="UniProtKB">
        <authorList>
            <consortium name="Ensembl"/>
        </authorList>
    </citation>
    <scope>IDENTIFICATION</scope>
</reference>
<dbReference type="STRING" id="51511.ENSCSAVP00000005348"/>
<keyword evidence="7" id="KW-0735">Signal-anchor</keyword>
<dbReference type="InterPro" id="IPR031481">
    <property type="entry name" value="Glyco_tran_10_N"/>
</dbReference>
<dbReference type="Ensembl" id="ENSCSAVT00000005419.1">
    <property type="protein sequence ID" value="ENSCSAVP00000005348.1"/>
    <property type="gene ID" value="ENSCSAVG00000003195.1"/>
</dbReference>
<proteinExistence type="inferred from homology"/>
<evidence type="ECO:0000256" key="9">
    <source>
        <dbReference type="ARBA" id="ARBA00023136"/>
    </source>
</evidence>
<dbReference type="PANTHER" id="PTHR11929:SF145">
    <property type="entry name" value="ALPHA-(1,3)-FUCOSYLTRANSFERASE FUT-1"/>
    <property type="match status" value="1"/>
</dbReference>
<evidence type="ECO:0000256" key="4">
    <source>
        <dbReference type="ARBA" id="ARBA00022676"/>
    </source>
</evidence>
<keyword evidence="15" id="KW-1185">Reference proteome</keyword>
<dbReference type="Pfam" id="PF00852">
    <property type="entry name" value="Glyco_transf_10"/>
    <property type="match status" value="1"/>
</dbReference>
<comment type="similarity">
    <text evidence="3 11">Belongs to the glycosyltransferase 10 family.</text>
</comment>
<evidence type="ECO:0000256" key="5">
    <source>
        <dbReference type="ARBA" id="ARBA00022679"/>
    </source>
</evidence>
<dbReference type="GO" id="GO:0032580">
    <property type="term" value="C:Golgi cisterna membrane"/>
    <property type="evidence" value="ECO:0007669"/>
    <property type="project" value="UniProtKB-SubCell"/>
</dbReference>
<dbReference type="InterPro" id="IPR038577">
    <property type="entry name" value="GT10-like_C_sf"/>
</dbReference>
<evidence type="ECO:0000256" key="6">
    <source>
        <dbReference type="ARBA" id="ARBA00022692"/>
    </source>
</evidence>
<reference evidence="14" key="2">
    <citation type="submission" date="2025-08" db="UniProtKB">
        <authorList>
            <consortium name="Ensembl"/>
        </authorList>
    </citation>
    <scope>IDENTIFICATION</scope>
</reference>
<comment type="pathway">
    <text evidence="2">Protein modification; protein glycosylation.</text>
</comment>
<evidence type="ECO:0000256" key="2">
    <source>
        <dbReference type="ARBA" id="ARBA00004922"/>
    </source>
</evidence>
<keyword evidence="8 11" id="KW-1133">Transmembrane helix</keyword>
<dbReference type="GeneTree" id="ENSGT00940000159014"/>
<dbReference type="PANTHER" id="PTHR11929">
    <property type="entry name" value="ALPHA- 1,3 -FUCOSYLTRANSFERASE"/>
    <property type="match status" value="1"/>
</dbReference>
<feature type="domain" description="Fucosyltransferase C-terminal" evidence="12">
    <location>
        <begin position="188"/>
        <end position="373"/>
    </location>
</feature>
<evidence type="ECO:0000313" key="15">
    <source>
        <dbReference type="Proteomes" id="UP000007875"/>
    </source>
</evidence>
<dbReference type="Gene3D" id="3.40.50.11660">
    <property type="entry name" value="Glycosyl transferase family 10, C-terminal domain"/>
    <property type="match status" value="1"/>
</dbReference>
<dbReference type="Proteomes" id="UP000007875">
    <property type="component" value="Unassembled WGS sequence"/>
</dbReference>
<accession>H2YJ49</accession>
<dbReference type="HOGENOM" id="CLU_032075_2_0_1"/>
<feature type="transmembrane region" description="Helical" evidence="11">
    <location>
        <begin position="12"/>
        <end position="34"/>
    </location>
</feature>
<name>H2YJ49_CIOSA</name>
<evidence type="ECO:0000256" key="8">
    <source>
        <dbReference type="ARBA" id="ARBA00022989"/>
    </source>
</evidence>
<dbReference type="InterPro" id="IPR001503">
    <property type="entry name" value="Glyco_trans_10"/>
</dbReference>
<dbReference type="UniPathway" id="UPA00378"/>
<keyword evidence="9 11" id="KW-0472">Membrane</keyword>
<dbReference type="FunFam" id="3.40.50.11660:FF:000007">
    <property type="entry name" value="alpha-(1,3)-fucosyltransferase 6-like"/>
    <property type="match status" value="1"/>
</dbReference>
<dbReference type="Pfam" id="PF17039">
    <property type="entry name" value="Glyco_tran_10_N"/>
    <property type="match status" value="1"/>
</dbReference>
<protein>
    <recommendedName>
        <fullName evidence="11">Fucosyltransferase</fullName>
        <ecNumber evidence="11">2.4.1.-</ecNumber>
    </recommendedName>
</protein>
<comment type="subcellular location">
    <subcellularLocation>
        <location evidence="11">Golgi apparatus</location>
        <location evidence="11">Golgi stack membrane</location>
        <topology evidence="11">Single-pass type II membrane protein</topology>
    </subcellularLocation>
    <subcellularLocation>
        <location evidence="1">Membrane</location>
        <topology evidence="1">Single-pass membrane protein</topology>
    </subcellularLocation>
</comment>
<evidence type="ECO:0000256" key="3">
    <source>
        <dbReference type="ARBA" id="ARBA00008919"/>
    </source>
</evidence>
<dbReference type="EC" id="2.4.1.-" evidence="11"/>